<proteinExistence type="predicted"/>
<dbReference type="EMBL" id="PDLO01000005">
    <property type="protein sequence ID" value="PHK98103.1"/>
    <property type="molecule type" value="Genomic_DNA"/>
</dbReference>
<dbReference type="InterPro" id="IPR011463">
    <property type="entry name" value="DUF1569"/>
</dbReference>
<evidence type="ECO:0000313" key="1">
    <source>
        <dbReference type="EMBL" id="PHK98103.1"/>
    </source>
</evidence>
<evidence type="ECO:0000313" key="2">
    <source>
        <dbReference type="Proteomes" id="UP000226437"/>
    </source>
</evidence>
<reference evidence="1 2" key="1">
    <citation type="submission" date="2017-10" db="EMBL/GenBank/DDBJ databases">
        <title>The draft genome sequence of Lewinella marina KCTC 32374.</title>
        <authorList>
            <person name="Wang K."/>
        </authorList>
    </citation>
    <scope>NUCLEOTIDE SEQUENCE [LARGE SCALE GENOMIC DNA]</scope>
    <source>
        <strain evidence="1 2">MKG-38</strain>
    </source>
</reference>
<dbReference type="Pfam" id="PF07606">
    <property type="entry name" value="DUF1569"/>
    <property type="match status" value="1"/>
</dbReference>
<name>A0A2G0CDQ3_9BACT</name>
<dbReference type="RefSeq" id="WP_099107001.1">
    <property type="nucleotide sequence ID" value="NZ_JAATJF010000002.1"/>
</dbReference>
<comment type="caution">
    <text evidence="1">The sequence shown here is derived from an EMBL/GenBank/DDBJ whole genome shotgun (WGS) entry which is preliminary data.</text>
</comment>
<evidence type="ECO:0008006" key="3">
    <source>
        <dbReference type="Google" id="ProtNLM"/>
    </source>
</evidence>
<gene>
    <name evidence="1" type="ORF">CGL56_13010</name>
</gene>
<organism evidence="1 2">
    <name type="scientific">Neolewinella marina</name>
    <dbReference type="NCBI Taxonomy" id="438751"/>
    <lineage>
        <taxon>Bacteria</taxon>
        <taxon>Pseudomonadati</taxon>
        <taxon>Bacteroidota</taxon>
        <taxon>Saprospiria</taxon>
        <taxon>Saprospirales</taxon>
        <taxon>Lewinellaceae</taxon>
        <taxon>Neolewinella</taxon>
    </lineage>
</organism>
<dbReference type="AlphaFoldDB" id="A0A2G0CDQ3"/>
<dbReference type="OrthoDB" id="2599194at2"/>
<protein>
    <recommendedName>
        <fullName evidence="3">DUF1569 domain-containing protein</fullName>
    </recommendedName>
</protein>
<dbReference type="Proteomes" id="UP000226437">
    <property type="component" value="Unassembled WGS sequence"/>
</dbReference>
<dbReference type="Gene3D" id="1.20.120.450">
    <property type="entry name" value="dinb family like domain"/>
    <property type="match status" value="1"/>
</dbReference>
<dbReference type="InterPro" id="IPR034660">
    <property type="entry name" value="DinB/YfiT-like"/>
</dbReference>
<keyword evidence="2" id="KW-1185">Reference proteome</keyword>
<sequence>MTYPSTFAPETLEQNLARINRLTPETQPQWGKMNVAQMLAHLNVAYDMETGALPVKNNWFTRLLLKTVVKPAVVGPRPYPRNSRTAPQFLITDERDFSQEKERLVANLRRVSAAGESAYEGKENVSFGPLTAGEWSVMFQKHLDHHLTQFGV</sequence>
<accession>A0A2G0CDQ3</accession>